<evidence type="ECO:0000259" key="4">
    <source>
        <dbReference type="Pfam" id="PF00892"/>
    </source>
</evidence>
<evidence type="ECO:0000256" key="1">
    <source>
        <dbReference type="ARBA" id="ARBA00004127"/>
    </source>
</evidence>
<reference evidence="5 6" key="1">
    <citation type="submission" date="2023-03" db="EMBL/GenBank/DDBJ databases">
        <title>Bacillus Genome Sequencing.</title>
        <authorList>
            <person name="Dunlap C."/>
        </authorList>
    </citation>
    <scope>NUCLEOTIDE SEQUENCE [LARGE SCALE GENOMIC DNA]</scope>
    <source>
        <strain evidence="5 6">B-23453</strain>
    </source>
</reference>
<feature type="transmembrane region" description="Helical" evidence="3">
    <location>
        <begin position="67"/>
        <end position="87"/>
    </location>
</feature>
<dbReference type="InterPro" id="IPR000620">
    <property type="entry name" value="EamA_dom"/>
</dbReference>
<evidence type="ECO:0000256" key="2">
    <source>
        <dbReference type="ARBA" id="ARBA00007362"/>
    </source>
</evidence>
<dbReference type="RefSeq" id="WP_066269931.1">
    <property type="nucleotide sequence ID" value="NZ_JARMAB010000050.1"/>
</dbReference>
<name>A0ABU6MN08_9BACI</name>
<feature type="transmembrane region" description="Helical" evidence="3">
    <location>
        <begin position="211"/>
        <end position="230"/>
    </location>
</feature>
<evidence type="ECO:0000256" key="3">
    <source>
        <dbReference type="SAM" id="Phobius"/>
    </source>
</evidence>
<keyword evidence="3" id="KW-0472">Membrane</keyword>
<feature type="domain" description="EamA" evidence="4">
    <location>
        <begin position="8"/>
        <end position="137"/>
    </location>
</feature>
<feature type="transmembrane region" description="Helical" evidence="3">
    <location>
        <begin position="178"/>
        <end position="199"/>
    </location>
</feature>
<evidence type="ECO:0000313" key="5">
    <source>
        <dbReference type="EMBL" id="MED1206080.1"/>
    </source>
</evidence>
<feature type="transmembrane region" description="Helical" evidence="3">
    <location>
        <begin position="37"/>
        <end position="55"/>
    </location>
</feature>
<dbReference type="Pfam" id="PF00892">
    <property type="entry name" value="EamA"/>
    <property type="match status" value="2"/>
</dbReference>
<organism evidence="5 6">
    <name type="scientific">Heyndrickxia acidicola</name>
    <dbReference type="NCBI Taxonomy" id="209389"/>
    <lineage>
        <taxon>Bacteria</taxon>
        <taxon>Bacillati</taxon>
        <taxon>Bacillota</taxon>
        <taxon>Bacilli</taxon>
        <taxon>Bacillales</taxon>
        <taxon>Bacillaceae</taxon>
        <taxon>Heyndrickxia</taxon>
    </lineage>
</organism>
<evidence type="ECO:0000313" key="6">
    <source>
        <dbReference type="Proteomes" id="UP001341444"/>
    </source>
</evidence>
<dbReference type="PANTHER" id="PTHR22911">
    <property type="entry name" value="ACYL-MALONYL CONDENSING ENZYME-RELATED"/>
    <property type="match status" value="1"/>
</dbReference>
<comment type="subcellular location">
    <subcellularLocation>
        <location evidence="1">Endomembrane system</location>
        <topology evidence="1">Multi-pass membrane protein</topology>
    </subcellularLocation>
</comment>
<dbReference type="SUPFAM" id="SSF103481">
    <property type="entry name" value="Multidrug resistance efflux transporter EmrE"/>
    <property type="match status" value="2"/>
</dbReference>
<gene>
    <name evidence="5" type="ORF">P4T90_24010</name>
</gene>
<keyword evidence="3" id="KW-1133">Transmembrane helix</keyword>
<keyword evidence="3" id="KW-0812">Transmembrane</keyword>
<dbReference type="EMBL" id="JARMAB010000050">
    <property type="protein sequence ID" value="MED1206080.1"/>
    <property type="molecule type" value="Genomic_DNA"/>
</dbReference>
<accession>A0ABU6MN08</accession>
<dbReference type="Proteomes" id="UP001341444">
    <property type="component" value="Unassembled WGS sequence"/>
</dbReference>
<keyword evidence="6" id="KW-1185">Reference proteome</keyword>
<feature type="domain" description="EamA" evidence="4">
    <location>
        <begin position="150"/>
        <end position="283"/>
    </location>
</feature>
<feature type="transmembrane region" description="Helical" evidence="3">
    <location>
        <begin position="7"/>
        <end position="25"/>
    </location>
</feature>
<sequence>MKPGLRVYFILFIGVAAVSASAILVKLSTASAGVLAFYRLFLTTLMIAPIIIFKYTLELKMISKRDWYTSIIAGIFLAFHFVFWFQSLNYTSVASSTVLVTLQPLFVFLGTYLFFKEKYSPSAILCGLMAIFGSAVIGWGDFETKRSSFTGDLLALISCAFISIYFMFGQGVRKRVSFLPYTFIVYGISTVVLFIYVLLHQEHFVPYSLNNWIYFILLAVVPTLIGHTILNWSLEWVSSSVISMLILIEPVIASFLALILLGEDMSGKQIIGGLIILSSIAIFIVGGNRKEGKSLLFIRTKKHRKAQ</sequence>
<comment type="similarity">
    <text evidence="2">Belongs to the EamA transporter family.</text>
</comment>
<feature type="transmembrane region" description="Helical" evidence="3">
    <location>
        <begin position="242"/>
        <end position="261"/>
    </location>
</feature>
<dbReference type="InterPro" id="IPR037185">
    <property type="entry name" value="EmrE-like"/>
</dbReference>
<feature type="transmembrane region" description="Helical" evidence="3">
    <location>
        <begin position="148"/>
        <end position="166"/>
    </location>
</feature>
<feature type="transmembrane region" description="Helical" evidence="3">
    <location>
        <begin position="267"/>
        <end position="286"/>
    </location>
</feature>
<proteinExistence type="inferred from homology"/>
<feature type="transmembrane region" description="Helical" evidence="3">
    <location>
        <begin position="93"/>
        <end position="115"/>
    </location>
</feature>
<dbReference type="PANTHER" id="PTHR22911:SF76">
    <property type="entry name" value="EAMA DOMAIN-CONTAINING PROTEIN"/>
    <property type="match status" value="1"/>
</dbReference>
<comment type="caution">
    <text evidence="5">The sequence shown here is derived from an EMBL/GenBank/DDBJ whole genome shotgun (WGS) entry which is preliminary data.</text>
</comment>
<protein>
    <submittedName>
        <fullName evidence="5">DMT family transporter</fullName>
    </submittedName>
</protein>
<feature type="transmembrane region" description="Helical" evidence="3">
    <location>
        <begin position="122"/>
        <end position="142"/>
    </location>
</feature>